<dbReference type="InterPro" id="IPR000276">
    <property type="entry name" value="GPCR_Rhodpsn"/>
</dbReference>
<keyword evidence="6" id="KW-0675">Receptor</keyword>
<dbReference type="PROSITE" id="PS50262">
    <property type="entry name" value="G_PROTEIN_RECEP_F1_2"/>
    <property type="match status" value="1"/>
</dbReference>
<feature type="transmembrane region" description="Helical" evidence="8">
    <location>
        <begin position="27"/>
        <end position="48"/>
    </location>
</feature>
<keyword evidence="7" id="KW-0807">Transducer</keyword>
<evidence type="ECO:0000256" key="3">
    <source>
        <dbReference type="ARBA" id="ARBA00022989"/>
    </source>
</evidence>
<evidence type="ECO:0000256" key="1">
    <source>
        <dbReference type="ARBA" id="ARBA00004141"/>
    </source>
</evidence>
<keyword evidence="3 8" id="KW-1133">Transmembrane helix</keyword>
<dbReference type="Proteomes" id="UP000095281">
    <property type="component" value="Unplaced"/>
</dbReference>
<organism evidence="10 11">
    <name type="scientific">Meloidogyne hapla</name>
    <name type="common">Root-knot nematode worm</name>
    <dbReference type="NCBI Taxonomy" id="6305"/>
    <lineage>
        <taxon>Eukaryota</taxon>
        <taxon>Metazoa</taxon>
        <taxon>Ecdysozoa</taxon>
        <taxon>Nematoda</taxon>
        <taxon>Chromadorea</taxon>
        <taxon>Rhabditida</taxon>
        <taxon>Tylenchina</taxon>
        <taxon>Tylenchomorpha</taxon>
        <taxon>Tylenchoidea</taxon>
        <taxon>Meloidogynidae</taxon>
        <taxon>Meloidogyninae</taxon>
        <taxon>Meloidogyne</taxon>
    </lineage>
</organism>
<evidence type="ECO:0000256" key="7">
    <source>
        <dbReference type="ARBA" id="ARBA00023224"/>
    </source>
</evidence>
<feature type="transmembrane region" description="Helical" evidence="8">
    <location>
        <begin position="140"/>
        <end position="160"/>
    </location>
</feature>
<evidence type="ECO:0000256" key="8">
    <source>
        <dbReference type="SAM" id="Phobius"/>
    </source>
</evidence>
<dbReference type="PANTHER" id="PTHR24243:SF224">
    <property type="entry name" value="G-PROTEIN COUPLED RECEPTOR 19-RELATED"/>
    <property type="match status" value="1"/>
</dbReference>
<dbReference type="Gene3D" id="1.20.1070.10">
    <property type="entry name" value="Rhodopsin 7-helix transmembrane proteins"/>
    <property type="match status" value="1"/>
</dbReference>
<dbReference type="OMA" id="CTIIARY"/>
<dbReference type="AlphaFoldDB" id="A0A1I8B979"/>
<protein>
    <submittedName>
        <fullName evidence="11">G_PROTEIN_RECEP_F1_2 domain-containing protein</fullName>
    </submittedName>
</protein>
<keyword evidence="10" id="KW-1185">Reference proteome</keyword>
<keyword evidence="5 8" id="KW-0472">Membrane</keyword>
<evidence type="ECO:0000256" key="2">
    <source>
        <dbReference type="ARBA" id="ARBA00022692"/>
    </source>
</evidence>
<evidence type="ECO:0000313" key="10">
    <source>
        <dbReference type="Proteomes" id="UP000095281"/>
    </source>
</evidence>
<comment type="subcellular location">
    <subcellularLocation>
        <location evidence="1">Membrane</location>
        <topology evidence="1">Multi-pass membrane protein</topology>
    </subcellularLocation>
</comment>
<evidence type="ECO:0000256" key="6">
    <source>
        <dbReference type="ARBA" id="ARBA00023170"/>
    </source>
</evidence>
<evidence type="ECO:0000256" key="5">
    <source>
        <dbReference type="ARBA" id="ARBA00023136"/>
    </source>
</evidence>
<sequence length="183" mass="20389">MTNDYNGLVNCDEPLLDKPIFKIPFTFAYVAVFLICLTGNLFTIVVICAHRSMRTATNFFLANLALADLLVAIFCILQNMLHLVHLDAQWPLGETLCKMYALILHLAPCAGIGILVCVSVEKYIAVLHPLLALKLLTPRFRSLMMAAIWICSLLANLPYYTTSKYREWPGGNLACTRGHLTDG</sequence>
<proteinExistence type="predicted"/>
<accession>A0A1I8B979</accession>
<evidence type="ECO:0000259" key="9">
    <source>
        <dbReference type="PROSITE" id="PS50262"/>
    </source>
</evidence>
<keyword evidence="2 8" id="KW-0812">Transmembrane</keyword>
<dbReference type="Pfam" id="PF00001">
    <property type="entry name" value="7tm_1"/>
    <property type="match status" value="1"/>
</dbReference>
<reference evidence="11" key="1">
    <citation type="submission" date="2016-11" db="UniProtKB">
        <authorList>
            <consortium name="WormBaseParasite"/>
        </authorList>
    </citation>
    <scope>IDENTIFICATION</scope>
</reference>
<dbReference type="GO" id="GO:0004930">
    <property type="term" value="F:G protein-coupled receptor activity"/>
    <property type="evidence" value="ECO:0007669"/>
    <property type="project" value="UniProtKB-KW"/>
</dbReference>
<evidence type="ECO:0000256" key="4">
    <source>
        <dbReference type="ARBA" id="ARBA00023040"/>
    </source>
</evidence>
<evidence type="ECO:0000313" key="11">
    <source>
        <dbReference type="WBParaSite" id="MhA1_Contig1594.frz3.gene1"/>
    </source>
</evidence>
<feature type="transmembrane region" description="Helical" evidence="8">
    <location>
        <begin position="60"/>
        <end position="80"/>
    </location>
</feature>
<keyword evidence="4" id="KW-0297">G-protein coupled receptor</keyword>
<dbReference type="PANTHER" id="PTHR24243">
    <property type="entry name" value="G-PROTEIN COUPLED RECEPTOR"/>
    <property type="match status" value="1"/>
</dbReference>
<dbReference type="WBParaSite" id="MhA1_Contig1594.frz3.gene1">
    <property type="protein sequence ID" value="MhA1_Contig1594.frz3.gene1"/>
    <property type="gene ID" value="MhA1_Contig1594.frz3.gene1"/>
</dbReference>
<dbReference type="PRINTS" id="PR00237">
    <property type="entry name" value="GPCRRHODOPSN"/>
</dbReference>
<dbReference type="SUPFAM" id="SSF81321">
    <property type="entry name" value="Family A G protein-coupled receptor-like"/>
    <property type="match status" value="1"/>
</dbReference>
<dbReference type="GO" id="GO:0005886">
    <property type="term" value="C:plasma membrane"/>
    <property type="evidence" value="ECO:0007669"/>
    <property type="project" value="TreeGrafter"/>
</dbReference>
<dbReference type="InterPro" id="IPR017452">
    <property type="entry name" value="GPCR_Rhodpsn_7TM"/>
</dbReference>
<name>A0A1I8B979_MELHA</name>
<feature type="domain" description="G-protein coupled receptors family 1 profile" evidence="9">
    <location>
        <begin position="39"/>
        <end position="183"/>
    </location>
</feature>
<feature type="transmembrane region" description="Helical" evidence="8">
    <location>
        <begin position="100"/>
        <end position="120"/>
    </location>
</feature>